<protein>
    <submittedName>
        <fullName evidence="2">Uncharacterized protein</fullName>
    </submittedName>
</protein>
<accession>A0ABV0P948</accession>
<dbReference type="EMBL" id="JAHRIO010064873">
    <property type="protein sequence ID" value="MEQ2179954.1"/>
    <property type="molecule type" value="Genomic_DNA"/>
</dbReference>
<feature type="region of interest" description="Disordered" evidence="1">
    <location>
        <begin position="30"/>
        <end position="55"/>
    </location>
</feature>
<sequence>MAFITANWNPLGDAFYRSVLHTPDSEHLGAQLISAGGPENRTSTGSEPAQFTEQPGHMTPLKVASGTEHTCPPGELLWTLCAAEGSIGDQPITVRVSRSDALLVCLPVWVCSLSAERPNSMRCSGVSAMDSGTAWWQQLLMEVQSVGFTIRGCFRNSESISLGFCSRTVLNVNLEFSSLSGLVKNLHQRSPDTLIHHGNQHHKQTTRKADMGL</sequence>
<feature type="region of interest" description="Disordered" evidence="1">
    <location>
        <begin position="192"/>
        <end position="213"/>
    </location>
</feature>
<evidence type="ECO:0000313" key="3">
    <source>
        <dbReference type="Proteomes" id="UP001476798"/>
    </source>
</evidence>
<dbReference type="Proteomes" id="UP001476798">
    <property type="component" value="Unassembled WGS sequence"/>
</dbReference>
<evidence type="ECO:0000313" key="2">
    <source>
        <dbReference type="EMBL" id="MEQ2179954.1"/>
    </source>
</evidence>
<feature type="compositionally biased region" description="Polar residues" evidence="1">
    <location>
        <begin position="40"/>
        <end position="53"/>
    </location>
</feature>
<name>A0ABV0P948_9TELE</name>
<keyword evidence="3" id="KW-1185">Reference proteome</keyword>
<proteinExistence type="predicted"/>
<organism evidence="2 3">
    <name type="scientific">Goodea atripinnis</name>
    <dbReference type="NCBI Taxonomy" id="208336"/>
    <lineage>
        <taxon>Eukaryota</taxon>
        <taxon>Metazoa</taxon>
        <taxon>Chordata</taxon>
        <taxon>Craniata</taxon>
        <taxon>Vertebrata</taxon>
        <taxon>Euteleostomi</taxon>
        <taxon>Actinopterygii</taxon>
        <taxon>Neopterygii</taxon>
        <taxon>Teleostei</taxon>
        <taxon>Neoteleostei</taxon>
        <taxon>Acanthomorphata</taxon>
        <taxon>Ovalentaria</taxon>
        <taxon>Atherinomorphae</taxon>
        <taxon>Cyprinodontiformes</taxon>
        <taxon>Goodeidae</taxon>
        <taxon>Goodea</taxon>
    </lineage>
</organism>
<gene>
    <name evidence="2" type="ORF">GOODEAATRI_030625</name>
</gene>
<reference evidence="2 3" key="1">
    <citation type="submission" date="2021-06" db="EMBL/GenBank/DDBJ databases">
        <authorList>
            <person name="Palmer J.M."/>
        </authorList>
    </citation>
    <scope>NUCLEOTIDE SEQUENCE [LARGE SCALE GENOMIC DNA]</scope>
    <source>
        <strain evidence="2 3">GA_2019</strain>
        <tissue evidence="2">Muscle</tissue>
    </source>
</reference>
<comment type="caution">
    <text evidence="2">The sequence shown here is derived from an EMBL/GenBank/DDBJ whole genome shotgun (WGS) entry which is preliminary data.</text>
</comment>
<evidence type="ECO:0000256" key="1">
    <source>
        <dbReference type="SAM" id="MobiDB-lite"/>
    </source>
</evidence>